<feature type="compositionally biased region" description="Basic residues" evidence="1">
    <location>
        <begin position="43"/>
        <end position="54"/>
    </location>
</feature>
<comment type="caution">
    <text evidence="3">The sequence shown here is derived from an EMBL/GenBank/DDBJ whole genome shotgun (WGS) entry which is preliminary data.</text>
</comment>
<evidence type="ECO:0000313" key="4">
    <source>
        <dbReference type="Proteomes" id="UP001255185"/>
    </source>
</evidence>
<organism evidence="3 4">
    <name type="scientific">Flavobacterium arsenatis</name>
    <dbReference type="NCBI Taxonomy" id="1484332"/>
    <lineage>
        <taxon>Bacteria</taxon>
        <taxon>Pseudomonadati</taxon>
        <taxon>Bacteroidota</taxon>
        <taxon>Flavobacteriia</taxon>
        <taxon>Flavobacteriales</taxon>
        <taxon>Flavobacteriaceae</taxon>
        <taxon>Flavobacterium</taxon>
    </lineage>
</organism>
<sequence>MKISFLIKILAFVFITSFAVSSCSSGIGIGIPNKSSKRVPPGKAKKASGSKSAKKFAPGQNK</sequence>
<evidence type="ECO:0000256" key="2">
    <source>
        <dbReference type="SAM" id="SignalP"/>
    </source>
</evidence>
<keyword evidence="2" id="KW-0732">Signal</keyword>
<dbReference type="PROSITE" id="PS51257">
    <property type="entry name" value="PROKAR_LIPOPROTEIN"/>
    <property type="match status" value="1"/>
</dbReference>
<evidence type="ECO:0000256" key="1">
    <source>
        <dbReference type="SAM" id="MobiDB-lite"/>
    </source>
</evidence>
<reference evidence="3 4" key="1">
    <citation type="submission" date="2023-07" db="EMBL/GenBank/DDBJ databases">
        <title>Sorghum-associated microbial communities from plants grown in Nebraska, USA.</title>
        <authorList>
            <person name="Schachtman D."/>
        </authorList>
    </citation>
    <scope>NUCLEOTIDE SEQUENCE [LARGE SCALE GENOMIC DNA]</scope>
    <source>
        <strain evidence="3 4">3773</strain>
    </source>
</reference>
<dbReference type="EMBL" id="JAVDVI010000012">
    <property type="protein sequence ID" value="MDR6968687.1"/>
    <property type="molecule type" value="Genomic_DNA"/>
</dbReference>
<dbReference type="RefSeq" id="WP_310027296.1">
    <property type="nucleotide sequence ID" value="NZ_JAVDVI010000012.1"/>
</dbReference>
<evidence type="ECO:0000313" key="3">
    <source>
        <dbReference type="EMBL" id="MDR6968687.1"/>
    </source>
</evidence>
<feature type="signal peptide" evidence="2">
    <location>
        <begin position="1"/>
        <end position="19"/>
    </location>
</feature>
<feature type="chain" id="PRO_5045606871" description="Quinol oxidase subunit 4" evidence="2">
    <location>
        <begin position="20"/>
        <end position="62"/>
    </location>
</feature>
<keyword evidence="4" id="KW-1185">Reference proteome</keyword>
<protein>
    <recommendedName>
        <fullName evidence="5">Quinol oxidase subunit 4</fullName>
    </recommendedName>
</protein>
<proteinExistence type="predicted"/>
<accession>A0ABU1TS32</accession>
<evidence type="ECO:0008006" key="5">
    <source>
        <dbReference type="Google" id="ProtNLM"/>
    </source>
</evidence>
<dbReference type="Proteomes" id="UP001255185">
    <property type="component" value="Unassembled WGS sequence"/>
</dbReference>
<feature type="region of interest" description="Disordered" evidence="1">
    <location>
        <begin position="28"/>
        <end position="62"/>
    </location>
</feature>
<name>A0ABU1TS32_9FLAO</name>
<gene>
    <name evidence="3" type="ORF">J2X31_002713</name>
</gene>